<evidence type="ECO:0000313" key="13">
    <source>
        <dbReference type="Proteomes" id="UP000734854"/>
    </source>
</evidence>
<evidence type="ECO:0000313" key="9">
    <source>
        <dbReference type="EMBL" id="KAG6481497.1"/>
    </source>
</evidence>
<evidence type="ECO:0000313" key="11">
    <source>
        <dbReference type="EMBL" id="KAG6485375.1"/>
    </source>
</evidence>
<protein>
    <submittedName>
        <fullName evidence="12">Uncharacterized protein</fullName>
    </submittedName>
</protein>
<keyword evidence="13" id="KW-1185">Reference proteome</keyword>
<keyword evidence="3" id="KW-0732">Signal</keyword>
<evidence type="ECO:0000256" key="1">
    <source>
        <dbReference type="ARBA" id="ARBA00004127"/>
    </source>
</evidence>
<dbReference type="EMBL" id="JACMSC010000015">
    <property type="protein sequence ID" value="KAG6485375.1"/>
    <property type="molecule type" value="Genomic_DNA"/>
</dbReference>
<dbReference type="Pfam" id="PF06749">
    <property type="entry name" value="DUF1218"/>
    <property type="match status" value="1"/>
</dbReference>
<evidence type="ECO:0000313" key="12">
    <source>
        <dbReference type="EMBL" id="KAG6485377.1"/>
    </source>
</evidence>
<dbReference type="EMBL" id="JACMSC010000015">
    <property type="protein sequence ID" value="KAG6485377.1"/>
    <property type="molecule type" value="Genomic_DNA"/>
</dbReference>
<evidence type="ECO:0000256" key="3">
    <source>
        <dbReference type="ARBA" id="ARBA00022729"/>
    </source>
</evidence>
<dbReference type="EMBL" id="JACMSC010000016">
    <property type="protein sequence ID" value="KAG6481497.1"/>
    <property type="molecule type" value="Genomic_DNA"/>
</dbReference>
<feature type="transmembrane region" description="Helical" evidence="7">
    <location>
        <begin position="54"/>
        <end position="77"/>
    </location>
</feature>
<gene>
    <name evidence="10" type="ORF">ZIOFF_053908</name>
    <name evidence="11" type="ORF">ZIOFF_053912</name>
    <name evidence="12" type="ORF">ZIOFF_053914</name>
    <name evidence="8" type="ORF">ZIOFF_058099</name>
    <name evidence="9" type="ORF">ZIOFF_058101</name>
</gene>
<dbReference type="OrthoDB" id="1931917at2759"/>
<evidence type="ECO:0000313" key="8">
    <source>
        <dbReference type="EMBL" id="KAG6481495.1"/>
    </source>
</evidence>
<keyword evidence="5 7" id="KW-0472">Membrane</keyword>
<dbReference type="AlphaFoldDB" id="A0A8J5FJI9"/>
<comment type="caution">
    <text evidence="12">The sequence shown here is derived from an EMBL/GenBank/DDBJ whole genome shotgun (WGS) entry which is preliminary data.</text>
</comment>
<proteinExistence type="inferred from homology"/>
<dbReference type="Proteomes" id="UP000734854">
    <property type="component" value="Unassembled WGS sequence"/>
</dbReference>
<evidence type="ECO:0000256" key="6">
    <source>
        <dbReference type="ARBA" id="ARBA00029467"/>
    </source>
</evidence>
<evidence type="ECO:0000313" key="10">
    <source>
        <dbReference type="EMBL" id="KAG6485371.1"/>
    </source>
</evidence>
<dbReference type="GO" id="GO:0012505">
    <property type="term" value="C:endomembrane system"/>
    <property type="evidence" value="ECO:0007669"/>
    <property type="project" value="UniProtKB-SubCell"/>
</dbReference>
<dbReference type="InterPro" id="IPR052222">
    <property type="entry name" value="DESIGUAL"/>
</dbReference>
<keyword evidence="2 7" id="KW-0812">Transmembrane</keyword>
<evidence type="ECO:0000256" key="4">
    <source>
        <dbReference type="ARBA" id="ARBA00022989"/>
    </source>
</evidence>
<dbReference type="EMBL" id="JACMSC010000015">
    <property type="protein sequence ID" value="KAG6485371.1"/>
    <property type="molecule type" value="Genomic_DNA"/>
</dbReference>
<feature type="transmembrane region" description="Helical" evidence="7">
    <location>
        <begin position="147"/>
        <end position="166"/>
    </location>
</feature>
<feature type="transmembrane region" description="Helical" evidence="7">
    <location>
        <begin position="89"/>
        <end position="115"/>
    </location>
</feature>
<evidence type="ECO:0000256" key="2">
    <source>
        <dbReference type="ARBA" id="ARBA00022692"/>
    </source>
</evidence>
<accession>A0A8J5FJI9</accession>
<dbReference type="InterPro" id="IPR009606">
    <property type="entry name" value="DEAL/Modifying_wall_lignin1/2"/>
</dbReference>
<comment type="subcellular location">
    <subcellularLocation>
        <location evidence="1">Endomembrane system</location>
        <topology evidence="1">Multi-pass membrane protein</topology>
    </subcellularLocation>
</comment>
<keyword evidence="4 7" id="KW-1133">Transmembrane helix</keyword>
<name>A0A8J5FJI9_ZINOF</name>
<evidence type="ECO:0000256" key="7">
    <source>
        <dbReference type="SAM" id="Phobius"/>
    </source>
</evidence>
<sequence length="196" mass="21101">MALEQSGKIGSFVIILGFLSFILAIVAENKKPPFGTPIQGKGVVICKFPSDPTVLVGSLSVVALVFTIIGGHVAVFFNYKGKAVSNNVLFGYSALFVFFVIAEIVSTLAFAFLIWTVVTEGLHRSRNVHYDLTTQCPTAKTGMFGGAAFLALDAAILWLVCLTLTLNVRADHFEDEEVKKGEYGQVYATELVSQGA</sequence>
<evidence type="ECO:0000256" key="5">
    <source>
        <dbReference type="ARBA" id="ARBA00023136"/>
    </source>
</evidence>
<dbReference type="PANTHER" id="PTHR31769">
    <property type="entry name" value="OS07G0462200 PROTEIN-RELATED"/>
    <property type="match status" value="1"/>
</dbReference>
<organism evidence="12 13">
    <name type="scientific">Zingiber officinale</name>
    <name type="common">Ginger</name>
    <name type="synonym">Amomum zingiber</name>
    <dbReference type="NCBI Taxonomy" id="94328"/>
    <lineage>
        <taxon>Eukaryota</taxon>
        <taxon>Viridiplantae</taxon>
        <taxon>Streptophyta</taxon>
        <taxon>Embryophyta</taxon>
        <taxon>Tracheophyta</taxon>
        <taxon>Spermatophyta</taxon>
        <taxon>Magnoliopsida</taxon>
        <taxon>Liliopsida</taxon>
        <taxon>Zingiberales</taxon>
        <taxon>Zingiberaceae</taxon>
        <taxon>Zingiber</taxon>
    </lineage>
</organism>
<reference evidence="12 13" key="1">
    <citation type="submission" date="2020-08" db="EMBL/GenBank/DDBJ databases">
        <title>Plant Genome Project.</title>
        <authorList>
            <person name="Zhang R.-G."/>
        </authorList>
    </citation>
    <scope>NUCLEOTIDE SEQUENCE [LARGE SCALE GENOMIC DNA]</scope>
    <source>
        <tissue evidence="12">Rhizome</tissue>
    </source>
</reference>
<dbReference type="EMBL" id="JACMSC010000016">
    <property type="protein sequence ID" value="KAG6481495.1"/>
    <property type="molecule type" value="Genomic_DNA"/>
</dbReference>
<feature type="transmembrane region" description="Helical" evidence="7">
    <location>
        <begin position="9"/>
        <end position="27"/>
    </location>
</feature>
<comment type="similarity">
    <text evidence="6">Belongs to the DESIGUAL family.</text>
</comment>